<protein>
    <submittedName>
        <fullName evidence="6">ABC transporter ATP-binding protein</fullName>
    </submittedName>
</protein>
<gene>
    <name evidence="6" type="ORF">CKO21_00370</name>
</gene>
<dbReference type="SUPFAM" id="SSF56112">
    <property type="entry name" value="Protein kinase-like (PK-like)"/>
    <property type="match status" value="1"/>
</dbReference>
<dbReference type="RefSeq" id="WP_037256003.1">
    <property type="nucleotide sequence ID" value="NZ_NRRE01000006.1"/>
</dbReference>
<name>A0A934QFT2_9PROT</name>
<keyword evidence="3" id="KW-0547">Nucleotide-binding</keyword>
<dbReference type="PANTHER" id="PTHR43851">
    <property type="match status" value="1"/>
</dbReference>
<dbReference type="GO" id="GO:0005524">
    <property type="term" value="F:ATP binding"/>
    <property type="evidence" value="ECO:0007669"/>
    <property type="project" value="UniProtKB-KW"/>
</dbReference>
<reference evidence="6" key="2">
    <citation type="journal article" date="2020" name="Microorganisms">
        <title>Osmotic Adaptation and Compatible Solute Biosynthesis of Phototrophic Bacteria as Revealed from Genome Analyses.</title>
        <authorList>
            <person name="Imhoff J.F."/>
            <person name="Rahn T."/>
            <person name="Kunzel S."/>
            <person name="Keller A."/>
            <person name="Neulinger S.C."/>
        </authorList>
    </citation>
    <scope>NUCLEOTIDE SEQUENCE</scope>
    <source>
        <strain evidence="6">DSM 9154</strain>
    </source>
</reference>
<dbReference type="InterPro" id="IPR034646">
    <property type="entry name" value="ADCK3_dom"/>
</dbReference>
<evidence type="ECO:0000256" key="3">
    <source>
        <dbReference type="ARBA" id="ARBA00022741"/>
    </source>
</evidence>
<dbReference type="EMBL" id="NRRE01000006">
    <property type="protein sequence ID" value="MBK1695700.1"/>
    <property type="molecule type" value="Genomic_DNA"/>
</dbReference>
<dbReference type="InterPro" id="IPR004147">
    <property type="entry name" value="ABC1_dom"/>
</dbReference>
<comment type="similarity">
    <text evidence="1">Belongs to the protein kinase superfamily. ADCK protein kinase family.</text>
</comment>
<dbReference type="PANTHER" id="PTHR43851:SF3">
    <property type="entry name" value="COENZYME Q8"/>
    <property type="match status" value="1"/>
</dbReference>
<dbReference type="Proteomes" id="UP000778970">
    <property type="component" value="Unassembled WGS sequence"/>
</dbReference>
<organism evidence="6 7">
    <name type="scientific">Rhodovibrio salinarum</name>
    <dbReference type="NCBI Taxonomy" id="1087"/>
    <lineage>
        <taxon>Bacteria</taxon>
        <taxon>Pseudomonadati</taxon>
        <taxon>Pseudomonadota</taxon>
        <taxon>Alphaproteobacteria</taxon>
        <taxon>Rhodospirillales</taxon>
        <taxon>Rhodovibrionaceae</taxon>
        <taxon>Rhodovibrio</taxon>
    </lineage>
</organism>
<comment type="caution">
    <text evidence="6">The sequence shown here is derived from an EMBL/GenBank/DDBJ whole genome shotgun (WGS) entry which is preliminary data.</text>
</comment>
<reference evidence="6" key="1">
    <citation type="submission" date="2017-08" db="EMBL/GenBank/DDBJ databases">
        <authorList>
            <person name="Imhoff J.F."/>
            <person name="Rahn T."/>
            <person name="Kuenzel S."/>
            <person name="Neulinger S.C."/>
        </authorList>
    </citation>
    <scope>NUCLEOTIDE SEQUENCE</scope>
    <source>
        <strain evidence="6">DSM 9154</strain>
    </source>
</reference>
<keyword evidence="4 6" id="KW-0067">ATP-binding</keyword>
<evidence type="ECO:0000313" key="7">
    <source>
        <dbReference type="Proteomes" id="UP000778970"/>
    </source>
</evidence>
<accession>A0A934QFT2</accession>
<sequence>MSDISSDETLRGARRNLKIGSTAGSVLFNQLRQRTGFGGDRAREAEALKEALGTLRGPLVKFAQLISSLPDLLPPEYARELAELQSNAPPMGRPFVKRRMAHELGQGWRKQFADFELEPKAAASLGQVHRAQMHDGREVACKLQYPGMQDTVESDLKQAGWLLTMFERYEGSVRTGRIVEELKERIFEELDYSLEFRRIAMYREMLSEEPGVHVPEPISELSTNRLLTAEWLPGRPIMEAADYPQEVRDEIATQMFRLWYKPLYDYAVIHGDPHFGNYTIREDRSINLLDYGCIRVFPAHFVEGVIRLYEALRDDDRDKAAYAYRCWNFQNLSNDLVDALNDWARFIYGPVLTDNPQSVNATNNVEIGRRKVEEVRKLLKEAGGVEMPREFVFMDRASVGLGALFMRLDARVNWHRLFNEMVAGFDVDTVAARQQDLLARHNHPAAQAADL</sequence>
<dbReference type="AlphaFoldDB" id="A0A934QFT2"/>
<dbReference type="InterPro" id="IPR011009">
    <property type="entry name" value="Kinase-like_dom_sf"/>
</dbReference>
<evidence type="ECO:0000256" key="2">
    <source>
        <dbReference type="ARBA" id="ARBA00022679"/>
    </source>
</evidence>
<keyword evidence="7" id="KW-1185">Reference proteome</keyword>
<dbReference type="CDD" id="cd13970">
    <property type="entry name" value="ABC1_ADCK3"/>
    <property type="match status" value="1"/>
</dbReference>
<feature type="domain" description="ABC1 atypical kinase-like" evidence="5">
    <location>
        <begin position="84"/>
        <end position="321"/>
    </location>
</feature>
<evidence type="ECO:0000259" key="5">
    <source>
        <dbReference type="Pfam" id="PF03109"/>
    </source>
</evidence>
<dbReference type="Pfam" id="PF03109">
    <property type="entry name" value="ABC1"/>
    <property type="match status" value="1"/>
</dbReference>
<evidence type="ECO:0000313" key="6">
    <source>
        <dbReference type="EMBL" id="MBK1695700.1"/>
    </source>
</evidence>
<proteinExistence type="inferred from homology"/>
<keyword evidence="2" id="KW-0808">Transferase</keyword>
<dbReference type="GO" id="GO:0016740">
    <property type="term" value="F:transferase activity"/>
    <property type="evidence" value="ECO:0007669"/>
    <property type="project" value="UniProtKB-KW"/>
</dbReference>
<evidence type="ECO:0000256" key="1">
    <source>
        <dbReference type="ARBA" id="ARBA00009670"/>
    </source>
</evidence>
<evidence type="ECO:0000256" key="4">
    <source>
        <dbReference type="ARBA" id="ARBA00022840"/>
    </source>
</evidence>
<dbReference type="InterPro" id="IPR051409">
    <property type="entry name" value="Atypical_kinase_ADCK"/>
</dbReference>